<dbReference type="GO" id="GO:0005524">
    <property type="term" value="F:ATP binding"/>
    <property type="evidence" value="ECO:0007669"/>
    <property type="project" value="UniProtKB-KW"/>
</dbReference>
<dbReference type="GO" id="GO:0005886">
    <property type="term" value="C:plasma membrane"/>
    <property type="evidence" value="ECO:0007669"/>
    <property type="project" value="TreeGrafter"/>
</dbReference>
<feature type="compositionally biased region" description="Polar residues" evidence="3">
    <location>
        <begin position="263"/>
        <end position="273"/>
    </location>
</feature>
<name>A0A0F3GZY2_9BACT</name>
<evidence type="ECO:0000256" key="2">
    <source>
        <dbReference type="ARBA" id="ARBA00022840"/>
    </source>
</evidence>
<dbReference type="InterPro" id="IPR050445">
    <property type="entry name" value="Bact_polysacc_biosynth/exp"/>
</dbReference>
<dbReference type="Proteomes" id="UP000033423">
    <property type="component" value="Unassembled WGS sequence"/>
</dbReference>
<dbReference type="InterPro" id="IPR005702">
    <property type="entry name" value="Wzc-like_C"/>
</dbReference>
<feature type="region of interest" description="Disordered" evidence="3">
    <location>
        <begin position="262"/>
        <end position="318"/>
    </location>
</feature>
<dbReference type="CDD" id="cd05387">
    <property type="entry name" value="BY-kinase"/>
    <property type="match status" value="1"/>
</dbReference>
<dbReference type="SUPFAM" id="SSF52540">
    <property type="entry name" value="P-loop containing nucleoside triphosphate hydrolases"/>
    <property type="match status" value="1"/>
</dbReference>
<dbReference type="PANTHER" id="PTHR32309:SF13">
    <property type="entry name" value="FERRIC ENTEROBACTIN TRANSPORT PROTEIN FEPE"/>
    <property type="match status" value="1"/>
</dbReference>
<protein>
    <submittedName>
        <fullName evidence="4">Exopolysaccharide synthesis protein</fullName>
        <ecNumber evidence="4">2.7.10.-</ecNumber>
    </submittedName>
</protein>
<organism evidence="4 5">
    <name type="scientific">Candidatus Magnetobacterium bavaricum</name>
    <dbReference type="NCBI Taxonomy" id="29290"/>
    <lineage>
        <taxon>Bacteria</taxon>
        <taxon>Pseudomonadati</taxon>
        <taxon>Nitrospirota</taxon>
        <taxon>Thermodesulfovibrionia</taxon>
        <taxon>Thermodesulfovibrionales</taxon>
        <taxon>Candidatus Magnetobacteriaceae</taxon>
        <taxon>Candidatus Magnetobacterium</taxon>
    </lineage>
</organism>
<dbReference type="InterPro" id="IPR027417">
    <property type="entry name" value="P-loop_NTPase"/>
</dbReference>
<gene>
    <name evidence="4" type="ORF">MBAV_000276</name>
</gene>
<dbReference type="NCBIfam" id="TIGR01007">
    <property type="entry name" value="eps_fam"/>
    <property type="match status" value="1"/>
</dbReference>
<accession>A0A0F3GZY2</accession>
<dbReference type="PANTHER" id="PTHR32309">
    <property type="entry name" value="TYROSINE-PROTEIN KINASE"/>
    <property type="match status" value="1"/>
</dbReference>
<keyword evidence="1" id="KW-0547">Nucleotide-binding</keyword>
<proteinExistence type="predicted"/>
<evidence type="ECO:0000313" key="4">
    <source>
        <dbReference type="EMBL" id="KJU87529.1"/>
    </source>
</evidence>
<evidence type="ECO:0000313" key="5">
    <source>
        <dbReference type="Proteomes" id="UP000033423"/>
    </source>
</evidence>
<dbReference type="EC" id="2.7.10.-" evidence="4"/>
<evidence type="ECO:0000256" key="1">
    <source>
        <dbReference type="ARBA" id="ARBA00022741"/>
    </source>
</evidence>
<keyword evidence="4" id="KW-0808">Transferase</keyword>
<dbReference type="AlphaFoldDB" id="A0A0F3GZY2"/>
<feature type="compositionally biased region" description="Polar residues" evidence="3">
    <location>
        <begin position="281"/>
        <end position="296"/>
    </location>
</feature>
<dbReference type="EMBL" id="LACI01000128">
    <property type="protein sequence ID" value="KJU87529.1"/>
    <property type="molecule type" value="Genomic_DNA"/>
</dbReference>
<evidence type="ECO:0000256" key="3">
    <source>
        <dbReference type="SAM" id="MobiDB-lite"/>
    </source>
</evidence>
<keyword evidence="5" id="KW-1185">Reference proteome</keyword>
<dbReference type="GO" id="GO:0004713">
    <property type="term" value="F:protein tyrosine kinase activity"/>
    <property type="evidence" value="ECO:0007669"/>
    <property type="project" value="TreeGrafter"/>
</dbReference>
<sequence length="545" mass="59955">MKQMPDDSYRIVFKGDILAGYDKNRVADALTRVFNAGQKKAEMLFGGKPVIIKKDVSYEVAKKYKASMNKAGADCLIISNKNGKNSVSDTPLGNHDAAGSIKKTDKHVVLPNGHVALTTTEASCSVKEITGDADDVHEAVNAMSNTEDVNLCLNAETACLTATDNSQLDNKPNEQPRSDDVKEQVVTIPCKLNIQSNLEVPDELISREVVNGNSTCLSGSAIYYKQREEMVNRLTVGQGITGEDRNRVNTEKQPPITEIRSHAIQQKSSNQGTADVIGQSDGLQGKNNAATVSKGTVSDDEWEETDHRPNMKQSSATSVGKATGTKVCLVEKTLSLIKKNGREQSIFDGHLTCASREQGYRKILVTSANNLEGKTITAISIAYTISKSSYDSVLLVDGNIHKPAIHKLFDTVNTPGLTDYLLERQQYDDSIQMTAYGNLSIMSSGSEISNPNRLYDVAIFDERINRLKDDFKYIIYDGHSVLTYPDTSIIASYFDAIVMVVECEKTKYDVLTQAKDKLEAVGGKVWGVVMNKRKFYIPRFLYGKI</sequence>
<dbReference type="Gene3D" id="3.40.50.300">
    <property type="entry name" value="P-loop containing nucleotide triphosphate hydrolases"/>
    <property type="match status" value="1"/>
</dbReference>
<keyword evidence="2" id="KW-0067">ATP-binding</keyword>
<comment type="caution">
    <text evidence="4">The sequence shown here is derived from an EMBL/GenBank/DDBJ whole genome shotgun (WGS) entry which is preliminary data.</text>
</comment>
<reference evidence="4 5" key="1">
    <citation type="submission" date="2015-02" db="EMBL/GenBank/DDBJ databases">
        <title>Single-cell genomics of uncultivated deep-branching MTB reveals a conserved set of magnetosome genes.</title>
        <authorList>
            <person name="Kolinko S."/>
            <person name="Richter M."/>
            <person name="Glockner F.O."/>
            <person name="Brachmann A."/>
            <person name="Schuler D."/>
        </authorList>
    </citation>
    <scope>NUCLEOTIDE SEQUENCE [LARGE SCALE GENOMIC DNA]</scope>
    <source>
        <strain evidence="4">TM-1</strain>
    </source>
</reference>